<evidence type="ECO:0000313" key="1">
    <source>
        <dbReference type="EMBL" id="GEN09140.1"/>
    </source>
</evidence>
<evidence type="ECO:0000313" key="2">
    <source>
        <dbReference type="Proteomes" id="UP000321514"/>
    </source>
</evidence>
<dbReference type="EMBL" id="BJXR01000031">
    <property type="protein sequence ID" value="GEN09140.1"/>
    <property type="molecule type" value="Genomic_DNA"/>
</dbReference>
<accession>A0A511T4P4</accession>
<reference evidence="1 2" key="1">
    <citation type="submission" date="2019-07" db="EMBL/GenBank/DDBJ databases">
        <title>Whole genome shotgun sequence of Myxococcus fulvus NBRC 100333.</title>
        <authorList>
            <person name="Hosoyama A."/>
            <person name="Uohara A."/>
            <person name="Ohji S."/>
            <person name="Ichikawa N."/>
        </authorList>
    </citation>
    <scope>NUCLEOTIDE SEQUENCE [LARGE SCALE GENOMIC DNA]</scope>
    <source>
        <strain evidence="1 2">NBRC 100333</strain>
    </source>
</reference>
<sequence length="192" mass="21273">MNVDPNLGEKIYQASCFISDIYKQVRTLLVACDALFAEAGIAPANGNEVELHRARNLDAPAAWNQQAVGRLYAPKKRPDGTVSAFIVVEVHLRPKSATHALLVLAYAEPSLPVISQALSSEYKEGEWLEDLLVNHYPAQTEWNGLRAAHPRHLSLADGLHLKAWPLTEFTDEESLGRALRSQLARWAPGLFK</sequence>
<dbReference type="Proteomes" id="UP000321514">
    <property type="component" value="Unassembled WGS sequence"/>
</dbReference>
<comment type="caution">
    <text evidence="1">The sequence shown here is derived from an EMBL/GenBank/DDBJ whole genome shotgun (WGS) entry which is preliminary data.</text>
</comment>
<name>A0A511T4P4_MYXFU</name>
<dbReference type="AlphaFoldDB" id="A0A511T4P4"/>
<proteinExistence type="predicted"/>
<protein>
    <submittedName>
        <fullName evidence="1">Uncharacterized protein</fullName>
    </submittedName>
</protein>
<organism evidence="1 2">
    <name type="scientific">Myxococcus fulvus</name>
    <dbReference type="NCBI Taxonomy" id="33"/>
    <lineage>
        <taxon>Bacteria</taxon>
        <taxon>Pseudomonadati</taxon>
        <taxon>Myxococcota</taxon>
        <taxon>Myxococcia</taxon>
        <taxon>Myxococcales</taxon>
        <taxon>Cystobacterineae</taxon>
        <taxon>Myxococcaceae</taxon>
        <taxon>Myxococcus</taxon>
    </lineage>
</organism>
<gene>
    <name evidence="1" type="ORF">MFU01_41770</name>
</gene>